<sequence length="229" mass="25767">MEHATTIGAMEADDLFLDTLEDLRRRCDLRASEYDMVQVAGLVRRLLFDGLPLWVEANRTHREKPVYEWSRIRVSVGGDEGQHSAWVSMQWLDPMLNDLLLRKRLPPDEGIAELPAPRTGNINNFSQYEVIVKDGQGVTVSELITHYANREGGVHYDSKPPKSQILGSLLRGQDLALRLTVLAIGRIAHRALEPLAARIALSRNPHPYGIADDFIMNLVRQGDEEPGQD</sequence>
<comment type="caution">
    <text evidence="1">The sequence shown here is derived from an EMBL/GenBank/DDBJ whole genome shotgun (WGS) entry which is preliminary data.</text>
</comment>
<dbReference type="EMBL" id="BOQN01000020">
    <property type="protein sequence ID" value="GIM89846.1"/>
    <property type="molecule type" value="Genomic_DNA"/>
</dbReference>
<evidence type="ECO:0000313" key="2">
    <source>
        <dbReference type="Proteomes" id="UP000677082"/>
    </source>
</evidence>
<protein>
    <submittedName>
        <fullName evidence="1">Uncharacterized protein</fullName>
    </submittedName>
</protein>
<name>A0A919T957_9ACTN</name>
<evidence type="ECO:0000313" key="1">
    <source>
        <dbReference type="EMBL" id="GIM89846.1"/>
    </source>
</evidence>
<gene>
    <name evidence="1" type="ORF">Ato02nite_016390</name>
</gene>
<dbReference type="Proteomes" id="UP000677082">
    <property type="component" value="Unassembled WGS sequence"/>
</dbReference>
<keyword evidence="2" id="KW-1185">Reference proteome</keyword>
<dbReference type="AlphaFoldDB" id="A0A919T957"/>
<reference evidence="1 2" key="1">
    <citation type="submission" date="2021-03" db="EMBL/GenBank/DDBJ databases">
        <title>Whole genome shotgun sequence of Actinoplanes toevensis NBRC 105298.</title>
        <authorList>
            <person name="Komaki H."/>
            <person name="Tamura T."/>
        </authorList>
    </citation>
    <scope>NUCLEOTIDE SEQUENCE [LARGE SCALE GENOMIC DNA]</scope>
    <source>
        <strain evidence="1 2">NBRC 105298</strain>
    </source>
</reference>
<accession>A0A919T957</accession>
<organism evidence="1 2">
    <name type="scientific">Paractinoplanes toevensis</name>
    <dbReference type="NCBI Taxonomy" id="571911"/>
    <lineage>
        <taxon>Bacteria</taxon>
        <taxon>Bacillati</taxon>
        <taxon>Actinomycetota</taxon>
        <taxon>Actinomycetes</taxon>
        <taxon>Micromonosporales</taxon>
        <taxon>Micromonosporaceae</taxon>
        <taxon>Paractinoplanes</taxon>
    </lineage>
</organism>
<proteinExistence type="predicted"/>